<feature type="transmembrane region" description="Helical" evidence="1">
    <location>
        <begin position="42"/>
        <end position="68"/>
    </location>
</feature>
<dbReference type="Pfam" id="PF01569">
    <property type="entry name" value="PAP2"/>
    <property type="match status" value="1"/>
</dbReference>
<feature type="transmembrane region" description="Helical" evidence="1">
    <location>
        <begin position="103"/>
        <end position="127"/>
    </location>
</feature>
<evidence type="ECO:0000313" key="4">
    <source>
        <dbReference type="Proteomes" id="UP001056426"/>
    </source>
</evidence>
<keyword evidence="1" id="KW-0812">Transmembrane</keyword>
<feature type="transmembrane region" description="Helical" evidence="1">
    <location>
        <begin position="80"/>
        <end position="97"/>
    </location>
</feature>
<dbReference type="AlphaFoldDB" id="A0A9J6ZPU0"/>
<feature type="domain" description="Phosphatidic acid phosphatase type 2/haloperoxidase" evidence="2">
    <location>
        <begin position="129"/>
        <end position="196"/>
    </location>
</feature>
<feature type="transmembrane region" description="Helical" evidence="1">
    <location>
        <begin position="7"/>
        <end position="30"/>
    </location>
</feature>
<reference evidence="3" key="2">
    <citation type="submission" date="2022-06" db="EMBL/GenBank/DDBJ databases">
        <title>Xiashengella guii gen. nov. sp. nov., a bacterium isolated form anaerobic digestion tank.</title>
        <authorList>
            <person name="Huang H."/>
        </authorList>
    </citation>
    <scope>NUCLEOTIDE SEQUENCE</scope>
    <source>
        <strain evidence="3">Ai-910</strain>
    </source>
</reference>
<dbReference type="EMBL" id="CP098400">
    <property type="protein sequence ID" value="URW79914.1"/>
    <property type="molecule type" value="Genomic_DNA"/>
</dbReference>
<evidence type="ECO:0000256" key="1">
    <source>
        <dbReference type="SAM" id="Phobius"/>
    </source>
</evidence>
<dbReference type="CDD" id="cd01610">
    <property type="entry name" value="PAP2_like"/>
    <property type="match status" value="1"/>
</dbReference>
<reference evidence="3" key="1">
    <citation type="submission" date="2022-05" db="EMBL/GenBank/DDBJ databases">
        <authorList>
            <person name="Sun X."/>
        </authorList>
    </citation>
    <scope>NUCLEOTIDE SEQUENCE</scope>
    <source>
        <strain evidence="3">Ai-910</strain>
    </source>
</reference>
<feature type="transmembrane region" description="Helical" evidence="1">
    <location>
        <begin position="156"/>
        <end position="175"/>
    </location>
</feature>
<evidence type="ECO:0000313" key="3">
    <source>
        <dbReference type="EMBL" id="URW79914.1"/>
    </source>
</evidence>
<feature type="transmembrane region" description="Helical" evidence="1">
    <location>
        <begin position="182"/>
        <end position="198"/>
    </location>
</feature>
<feature type="transmembrane region" description="Helical" evidence="1">
    <location>
        <begin position="134"/>
        <end position="150"/>
    </location>
</feature>
<dbReference type="Proteomes" id="UP001056426">
    <property type="component" value="Chromosome"/>
</dbReference>
<keyword evidence="4" id="KW-1185">Reference proteome</keyword>
<dbReference type="InterPro" id="IPR000326">
    <property type="entry name" value="PAP2/HPO"/>
</dbReference>
<gene>
    <name evidence="3" type="ORF">M9189_00895</name>
</gene>
<accession>A0A9J6ZPU0</accession>
<protein>
    <submittedName>
        <fullName evidence="3">PAP2 family protein</fullName>
    </submittedName>
</protein>
<evidence type="ECO:0000259" key="2">
    <source>
        <dbReference type="Pfam" id="PF01569"/>
    </source>
</evidence>
<name>A0A9J6ZPU0_9BACT</name>
<dbReference type="Gene3D" id="1.20.144.10">
    <property type="entry name" value="Phosphatidic acid phosphatase type 2/haloperoxidase"/>
    <property type="match status" value="1"/>
</dbReference>
<sequence length="199" mass="21759">MRLASKVISFLFHPMLMATIGMYLILNIGPLSSILGADGKRLIYLIVFFSTAVLPVSLLPLFYQFGVIKSFQMESSRERVVPVMMTAFFYFLGYLLLKRLGVTGLIAGFMQATVIATIGAGLVSYYWKISMHTIGIGGLAAAIYAMSIHYSVDLSWILALIFLVAGLVGSARLYLGAHKPSQVYAGFLWGFLIVLGALI</sequence>
<organism evidence="3 4">
    <name type="scientific">Xiashengella succiniciproducens</name>
    <dbReference type="NCBI Taxonomy" id="2949635"/>
    <lineage>
        <taxon>Bacteria</taxon>
        <taxon>Pseudomonadati</taxon>
        <taxon>Bacteroidota</taxon>
        <taxon>Bacteroidia</taxon>
        <taxon>Marinilabiliales</taxon>
        <taxon>Marinilabiliaceae</taxon>
        <taxon>Xiashengella</taxon>
    </lineage>
</organism>
<keyword evidence="1" id="KW-1133">Transmembrane helix</keyword>
<keyword evidence="1" id="KW-0472">Membrane</keyword>
<dbReference type="KEGG" id="alkq:M9189_00895"/>
<proteinExistence type="predicted"/>
<dbReference type="RefSeq" id="WP_250724026.1">
    <property type="nucleotide sequence ID" value="NZ_CP098400.1"/>
</dbReference>